<organism evidence="1 2">
    <name type="scientific">Dentiscutata erythropus</name>
    <dbReference type="NCBI Taxonomy" id="1348616"/>
    <lineage>
        <taxon>Eukaryota</taxon>
        <taxon>Fungi</taxon>
        <taxon>Fungi incertae sedis</taxon>
        <taxon>Mucoromycota</taxon>
        <taxon>Glomeromycotina</taxon>
        <taxon>Glomeromycetes</taxon>
        <taxon>Diversisporales</taxon>
        <taxon>Gigasporaceae</taxon>
        <taxon>Dentiscutata</taxon>
    </lineage>
</organism>
<name>A0A9N9IMA4_9GLOM</name>
<comment type="caution">
    <text evidence="1">The sequence shown here is derived from an EMBL/GenBank/DDBJ whole genome shotgun (WGS) entry which is preliminary data.</text>
</comment>
<sequence>MPRLNLNDLPLLEHSFTEDELKGFVGELQRTLNVFKKKFGINEMTAHEYISTFIKIAVCYIQVYTNKSAQLSMEIDLDETKVENMNKKIAQVLVQMHSAAKQQLGKRKHSQMKQAIFRIVTTRKL</sequence>
<evidence type="ECO:0000313" key="2">
    <source>
        <dbReference type="Proteomes" id="UP000789405"/>
    </source>
</evidence>
<proteinExistence type="predicted"/>
<dbReference type="AlphaFoldDB" id="A0A9N9IMA4"/>
<accession>A0A9N9IMA4</accession>
<reference evidence="1" key="1">
    <citation type="submission" date="2021-06" db="EMBL/GenBank/DDBJ databases">
        <authorList>
            <person name="Kallberg Y."/>
            <person name="Tangrot J."/>
            <person name="Rosling A."/>
        </authorList>
    </citation>
    <scope>NUCLEOTIDE SEQUENCE</scope>
    <source>
        <strain evidence="1">MA453B</strain>
    </source>
</reference>
<dbReference type="OrthoDB" id="2382295at2759"/>
<evidence type="ECO:0000313" key="1">
    <source>
        <dbReference type="EMBL" id="CAG8740051.1"/>
    </source>
</evidence>
<gene>
    <name evidence="1" type="ORF">DERYTH_LOCUS15919</name>
</gene>
<dbReference type="Proteomes" id="UP000789405">
    <property type="component" value="Unassembled WGS sequence"/>
</dbReference>
<dbReference type="EMBL" id="CAJVPY010013354">
    <property type="protein sequence ID" value="CAG8740051.1"/>
    <property type="molecule type" value="Genomic_DNA"/>
</dbReference>
<keyword evidence="2" id="KW-1185">Reference proteome</keyword>
<protein>
    <submittedName>
        <fullName evidence="1">8190_t:CDS:1</fullName>
    </submittedName>
</protein>